<dbReference type="FunFam" id="2.80.10.50:FF:000005">
    <property type="entry name" value="Inositol 1,4,5-trisphosphate receptor type 2"/>
    <property type="match status" value="1"/>
</dbReference>
<keyword evidence="14 16" id="KW-1071">Ligand-gated ion channel</keyword>
<feature type="region of interest" description="Disordered" evidence="17">
    <location>
        <begin position="2674"/>
        <end position="2698"/>
    </location>
</feature>
<dbReference type="GO" id="GO:0005220">
    <property type="term" value="F:inositol 1,4,5-trisphosphate-gated calcium channel activity"/>
    <property type="evidence" value="ECO:0007669"/>
    <property type="project" value="UniProtKB-UniRule"/>
</dbReference>
<reference evidence="19" key="1">
    <citation type="journal article" date="2021" name="Genome Biol. Evol.">
        <title>A High-Quality Reference Genome for a Parasitic Bivalve with Doubly Uniparental Inheritance (Bivalvia: Unionida).</title>
        <authorList>
            <person name="Smith C.H."/>
        </authorList>
    </citation>
    <scope>NUCLEOTIDE SEQUENCE</scope>
    <source>
        <strain evidence="19">CHS0354</strain>
    </source>
</reference>
<evidence type="ECO:0000256" key="4">
    <source>
        <dbReference type="ARBA" id="ARBA00022568"/>
    </source>
</evidence>
<reference evidence="19" key="3">
    <citation type="submission" date="2023-05" db="EMBL/GenBank/DDBJ databases">
        <authorList>
            <person name="Smith C.H."/>
        </authorList>
    </citation>
    <scope>NUCLEOTIDE SEQUENCE</scope>
    <source>
        <strain evidence="19">CHS0354</strain>
        <tissue evidence="19">Mantle</tissue>
    </source>
</reference>
<evidence type="ECO:0000256" key="6">
    <source>
        <dbReference type="ARBA" id="ARBA00022692"/>
    </source>
</evidence>
<keyword evidence="10 16" id="KW-1133">Transmembrane helix</keyword>
<evidence type="ECO:0000259" key="18">
    <source>
        <dbReference type="PROSITE" id="PS50919"/>
    </source>
</evidence>
<evidence type="ECO:0000256" key="15">
    <source>
        <dbReference type="ARBA" id="ARBA00023303"/>
    </source>
</evidence>
<comment type="function">
    <text evidence="16">Receptor for inositol 1,4,5-trisphosphate, a second messenger that mediates the release of intracellular calcium.</text>
</comment>
<evidence type="ECO:0000256" key="2">
    <source>
        <dbReference type="ARBA" id="ARBA00009453"/>
    </source>
</evidence>
<dbReference type="PANTHER" id="PTHR45816:SF4">
    <property type="entry name" value="RYR_IP3R HOMOLOGY ASSOCIATED DOMAIN-CONTAINING PROTEIN"/>
    <property type="match status" value="1"/>
</dbReference>
<evidence type="ECO:0000256" key="14">
    <source>
        <dbReference type="ARBA" id="ARBA00023286"/>
    </source>
</evidence>
<dbReference type="EMBL" id="JAEAOA010000236">
    <property type="protein sequence ID" value="KAK3578662.1"/>
    <property type="molecule type" value="Genomic_DNA"/>
</dbReference>
<proteinExistence type="inferred from homology"/>
<evidence type="ECO:0000256" key="17">
    <source>
        <dbReference type="SAM" id="MobiDB-lite"/>
    </source>
</evidence>
<sequence>MLTCDCLYSLVDDRCVIQPEAGDLNTPPKKFRDCQFKICPMNRYSAQKQFWKTARQSSNNSTDTNLIKKLHHAAELEKKQNAAENKKELGKEVKYGSVVQLLHMKSNKYLTVNKRLPALLERNAMRVTLDSSGNEGSWFYIVPFYKLRQSGDKVVVGDKVVLNPVNAGQPLHASNYDLPDNPGCKEVNSVSCLTSWKMSLFLSYKENVEDVLKGGDVVRLFHAEEQKFLTADECKKQQHVFLRTTARSAATSATSSKALWEIEVVQHDPCRGGAGQWNSLFRFKHLATGQYLAAEIDNDPTHDPMREKLQGTPGSPVYCLVSVPHGHDIATLFELDPTTMTRGDSFVPRNSYVRLHHLCTGTWVHSMSTHIDKDEDRPVMSKVGCAQIKEDKEAFNIVPVSPQEVRDLDFANDASKMLADISNKLENGSITQNERKFVTQLLSDLIYFVTSQEVEGTGVDPLDVEMLKPDDCRERQKLLREQNIVKQVFKILRAPFIDHGGGAFLKMEELSDARHAPFRHICRLCYRILKLSQQDYRKNQEYIAKNFPFMQQQIGYDVLAEDTITALLHNNRKLLEKHITPSEIETFVNLVRKNKEPRFLDYLSDLCVSNKMAIPATQESICRCLLSEENKDILIETRLMKTQTEVEMEDDSPAGERNEPFYAIEEEEEVVLIWDSGQRQREIRNLVPGVMENGTRVLEDKAILEYYRHQLDLFSHMCLGRQYLAIDKLSPELDIDLILRCMSDELLPYDLRASFCRLMLHMHVDRDPQETVKPVKYARLWAEIPKVIAIENFAKNFELKENENYESSISKNLEKERVKPKFSETIMFVEKYLENVVVQPSTFTDREQNKLTYEVVNLARELIYFGFYSFCDLLRLTKTLLSILDHSPENPSASNTKLTMAGEDAGDILSSKRRQEEAETLVMDTKLKIIEILKFILDVRLDYRITCLLSIFKREFNENNIPKDTEGLDLDTIGTQAEDIFGGSTETADLDLDDQGGRMFLRVLLNLVMHNYPSLVSGALQLLFKHFSQRREVLQAFRQVQLLVTGNDVDNYKQIKADLDELRNLVEKSELWVYKDKKGDEPKKKKKKHGGEGEDEEGTKEREKGDKKKKAARTSLNWNLSGDQGSAIDLDLGPPMDKEAAENYKTIKAILLRLTKMCVREKVEIEVRKVRKHEQRLLRNMSAYSVVLELLQIPFDKKEDIRMHELMKLAHGFLQSFCLGNQQNQVLLHQHLDLFLTPGDLEAQTMTAIFQDNIVLCNEVSDRVIQHFVHCIESHGRYVQYLKFLQTVVKAEGQYIRKCQDMVMVELINVGEEVLLFYNDRTSFQTLIELMKSEYQRNDPNSPLKYHINLVQLLAFCTEGKNVYTEIKCHSLLPLDDIIRVVTHRDCIPEVKTAYVNFLNHCYIDTEVEMKEIYTSSHMWVLFDNFLLDMSLVSNATTDRKHADNSMENYVTVTVMNVITTFFNSRFSDQSTTIQSRQPMFVNLLQGAFRLSHCQWLTGTQEYCVQECIKTLSNIARQQLGAQADLIISQTKTRSIAIPSDLDIQVQVMFEKSMLVKKHSRTWIGSALQQRRESVASMSRDYRNIIEGLQDIVVRLEEQLSPLVQAELSVLVDVLHRPDLLFPLSTEERKKCESGGFISRLISHTKKLLEEKEEKLCIQVLQTLKKMMKLDNDYSEKVDPKSLTKKELDDLRRGEALRQTLLTRYYGKPARSRNEPITLSSSLLGHVQDGGVVSSLPVRHEMTVHDVQCHLNKQGASDLIVDLIIKNTNYRIFKETVELGIALLEGGNTVIQESLYRRLTEDKDAEKFFLVFYQYMFEAQQDIKNSSVVNAAEFLGEKKPEEQKDTVHSAHKVMSEMSYGGMKNGIDGFEHYGTGGGTSLLSTAISNDEDPHFHGLHTDDGLDKNQKDKDDKKLSPQIDIMEPILRFLQLLCENHNSSLQNYLRCQPSNKTQYDLVCQTLQFLDCICGSTTGGLGLLGLYINESNVGLINQALTTLTEYCQGPCHDNQNAIAMHESNGINIICALLLSEINPLSKNRMDLVLELKNNASKLLLAIMESRHDSENAERILDNMSPKQLVDVAKQAFHSDDAVENDDEEREASPKAVGHNIFILNKQLAQHNKELANLLKPSGDVYGDQALKYYAEHTAQIEIVRQDRTMERIVFPIPEICEYLTEETKHRVYHTAERDEQGSKVADFFEKAEEMYNEMKWQKDLRSNQYLSWFSSHMTFWGNISFNFAVLINLLVAGFYPFDDNKRASLDPRLSGLVWTAMLASLSLVITVATPSSIITLIAATILRMIFSIGVEPTLWILGVLNLINKCIFLISLMGNRGTFNKPWRLIITDFEIVYSVTFLLLCILGLCIHEFFYSLLLLDLVYREETLLNVINSVTKNGRSIVLTAVLAVILIYLFSIIGYIFFQDDFLMEIDPIEGAILESKNVTAENITGSCDAHENCTIAGGSVAFPVKDEDKDDEDNKQRACDSLIMCIVTTLNQGLRNGGGIGDILRRPSSMEPLFIARVVYDLLFFFIVIIIILNLIFGVIIDTFADLRSEKQQKDEILRNSCFICGLQRSAFDNKSVSFEEHIKFEHNMWHYLNFIVLVKVKKSTEFTGPESYVSEKVKEKNIDWFPRMRAMSLTADEGDGEQNELRNLQAQLDSTNILIGQLSQQLSDLKEQMTEQRKQKQRKGFLHSATMPAFIPPH</sequence>
<dbReference type="InterPro" id="IPR035910">
    <property type="entry name" value="RyR/IP3R_RIH_dom_sf"/>
</dbReference>
<dbReference type="SUPFAM" id="SSF100909">
    <property type="entry name" value="IP3 receptor type 1 binding core, domain 2"/>
    <property type="match status" value="2"/>
</dbReference>
<comment type="subunit">
    <text evidence="16">Homotetramer.</text>
</comment>
<keyword evidence="6 16" id="KW-0812">Transmembrane</keyword>
<evidence type="ECO:0000256" key="3">
    <source>
        <dbReference type="ARBA" id="ARBA00022448"/>
    </source>
</evidence>
<feature type="domain" description="MIR" evidence="18">
    <location>
        <begin position="209"/>
        <end position="265"/>
    </location>
</feature>
<dbReference type="Proteomes" id="UP001195483">
    <property type="component" value="Unassembled WGS sequence"/>
</dbReference>
<evidence type="ECO:0000256" key="13">
    <source>
        <dbReference type="ARBA" id="ARBA00023170"/>
    </source>
</evidence>
<dbReference type="InterPro" id="IPR013662">
    <property type="entry name" value="RIH_assoc-dom"/>
</dbReference>
<dbReference type="PROSITE" id="PS50919">
    <property type="entry name" value="MIR"/>
    <property type="match status" value="3"/>
</dbReference>
<evidence type="ECO:0000256" key="5">
    <source>
        <dbReference type="ARBA" id="ARBA00022673"/>
    </source>
</evidence>
<comment type="similarity">
    <text evidence="2 16">Belongs to the InsP3 receptor family.</text>
</comment>
<feature type="transmembrane region" description="Helical" evidence="16">
    <location>
        <begin position="2262"/>
        <end position="2295"/>
    </location>
</feature>
<keyword evidence="11 16" id="KW-0406">Ion transport</keyword>
<dbReference type="InterPro" id="IPR005821">
    <property type="entry name" value="Ion_trans_dom"/>
</dbReference>
<evidence type="ECO:0000256" key="10">
    <source>
        <dbReference type="ARBA" id="ARBA00022989"/>
    </source>
</evidence>
<dbReference type="PANTHER" id="PTHR45816">
    <property type="entry name" value="MIR DOMAIN-CONTAINING PROTEIN"/>
    <property type="match status" value="1"/>
</dbReference>
<evidence type="ECO:0000256" key="16">
    <source>
        <dbReference type="RuleBase" id="RU368044"/>
    </source>
</evidence>
<dbReference type="CDD" id="cd23277">
    <property type="entry name" value="beta-trefoil_MIR_ITPR"/>
    <property type="match status" value="1"/>
</dbReference>
<evidence type="ECO:0000256" key="11">
    <source>
        <dbReference type="ARBA" id="ARBA00023065"/>
    </source>
</evidence>
<dbReference type="InterPro" id="IPR014821">
    <property type="entry name" value="Ins145_P3_rcpt"/>
</dbReference>
<evidence type="ECO:0000256" key="7">
    <source>
        <dbReference type="ARBA" id="ARBA00022737"/>
    </source>
</evidence>
<name>A0AAE0RS76_9BIVA</name>
<dbReference type="Pfam" id="PF01365">
    <property type="entry name" value="RYDR_ITPR"/>
    <property type="match status" value="2"/>
</dbReference>
<dbReference type="InterPro" id="IPR000699">
    <property type="entry name" value="RIH_dom"/>
</dbReference>
<dbReference type="GO" id="GO:0051209">
    <property type="term" value="P:release of sequestered calcium ion into cytosol"/>
    <property type="evidence" value="ECO:0007669"/>
    <property type="project" value="UniProtKB-UniRule"/>
</dbReference>
<dbReference type="Pfam" id="PF02815">
    <property type="entry name" value="MIR"/>
    <property type="match status" value="1"/>
</dbReference>
<feature type="transmembrane region" description="Helical" evidence="16">
    <location>
        <begin position="2513"/>
        <end position="2540"/>
    </location>
</feature>
<keyword evidence="3 16" id="KW-0813">Transport</keyword>
<evidence type="ECO:0000256" key="9">
    <source>
        <dbReference type="ARBA" id="ARBA00022837"/>
    </source>
</evidence>
<keyword evidence="12 16" id="KW-0472">Membrane</keyword>
<gene>
    <name evidence="19" type="ORF">CHS0354_002966</name>
</gene>
<evidence type="ECO:0000313" key="20">
    <source>
        <dbReference type="Proteomes" id="UP001195483"/>
    </source>
</evidence>
<dbReference type="Gene3D" id="1.25.10.30">
    <property type="entry name" value="IP3 receptor type 1 binding core, RIH domain"/>
    <property type="match status" value="1"/>
</dbReference>
<accession>A0AAE0RS76</accession>
<keyword evidence="4 16" id="KW-0109">Calcium transport</keyword>
<feature type="region of interest" description="Disordered" evidence="17">
    <location>
        <begin position="1079"/>
        <end position="1114"/>
    </location>
</feature>
<dbReference type="GO" id="GO:0070679">
    <property type="term" value="F:inositol 1,4,5 trisphosphate binding"/>
    <property type="evidence" value="ECO:0007669"/>
    <property type="project" value="UniProtKB-UniRule"/>
</dbReference>
<evidence type="ECO:0000256" key="1">
    <source>
        <dbReference type="ARBA" id="ARBA00004477"/>
    </source>
</evidence>
<keyword evidence="15 16" id="KW-0407">Ion channel</keyword>
<comment type="domain">
    <text evidence="16">The receptor contains a calcium channel in its C-terminal extremity. Its large N-terminal cytoplasmic region has the ligand-binding site in the N-terminus and modulatory sites in the middle portion immediately upstream of the channel region.</text>
</comment>
<comment type="caution">
    <text evidence="19">The sequence shown here is derived from an EMBL/GenBank/DDBJ whole genome shotgun (WGS) entry which is preliminary data.</text>
</comment>
<dbReference type="Pfam" id="PF08454">
    <property type="entry name" value="RIH_assoc"/>
    <property type="match status" value="1"/>
</dbReference>
<keyword evidence="8 16" id="KW-0256">Endoplasmic reticulum</keyword>
<feature type="transmembrane region" description="Helical" evidence="16">
    <location>
        <begin position="2228"/>
        <end position="2250"/>
    </location>
</feature>
<dbReference type="FunFam" id="2.80.10.50:FF:000002">
    <property type="entry name" value="Inositol 1,4,5-trisphosphate receptor type 2"/>
    <property type="match status" value="1"/>
</dbReference>
<feature type="domain" description="MIR" evidence="18">
    <location>
        <begin position="90"/>
        <end position="144"/>
    </location>
</feature>
<keyword evidence="20" id="KW-1185">Reference proteome</keyword>
<dbReference type="Gene3D" id="1.10.287.70">
    <property type="match status" value="1"/>
</dbReference>
<keyword evidence="9 16" id="KW-0106">Calcium</keyword>
<dbReference type="InterPro" id="IPR036300">
    <property type="entry name" value="MIR_dom_sf"/>
</dbReference>
<feature type="transmembrane region" description="Helical" evidence="16">
    <location>
        <begin position="2345"/>
        <end position="2374"/>
    </location>
</feature>
<dbReference type="SMART" id="SM00472">
    <property type="entry name" value="MIR"/>
    <property type="match status" value="4"/>
</dbReference>
<dbReference type="Pfam" id="PF08709">
    <property type="entry name" value="Ins145_P3_rec"/>
    <property type="match status" value="1"/>
</dbReference>
<evidence type="ECO:0000256" key="12">
    <source>
        <dbReference type="ARBA" id="ARBA00023136"/>
    </source>
</evidence>
<dbReference type="FunFam" id="1.25.10.30:FF:000001">
    <property type="entry name" value="Inositol 1,4,5-trisphosphate receptor, type 2"/>
    <property type="match status" value="1"/>
</dbReference>
<protein>
    <recommendedName>
        <fullName evidence="16">Inositol 1,4,5-trisphosphate receptor</fullName>
    </recommendedName>
</protein>
<keyword evidence="5 16" id="KW-0107">Calcium channel</keyword>
<dbReference type="PRINTS" id="PR00779">
    <property type="entry name" value="INSP3RECEPTR"/>
</dbReference>
<dbReference type="GO" id="GO:0005789">
    <property type="term" value="C:endoplasmic reticulum membrane"/>
    <property type="evidence" value="ECO:0007669"/>
    <property type="project" value="UniProtKB-SubCell"/>
</dbReference>
<comment type="subcellular location">
    <subcellularLocation>
        <location evidence="1 16">Endoplasmic reticulum membrane</location>
        <topology evidence="1 16">Multi-pass membrane protein</topology>
    </subcellularLocation>
</comment>
<dbReference type="Gene3D" id="2.80.10.50">
    <property type="match status" value="2"/>
</dbReference>
<feature type="region of interest" description="Disordered" evidence="17">
    <location>
        <begin position="1892"/>
        <end position="1914"/>
    </location>
</feature>
<evidence type="ECO:0000313" key="19">
    <source>
        <dbReference type="EMBL" id="KAK3578662.1"/>
    </source>
</evidence>
<dbReference type="InterPro" id="IPR016093">
    <property type="entry name" value="MIR_motif"/>
</dbReference>
<keyword evidence="13 16" id="KW-0675">Receptor</keyword>
<feature type="transmembrane region" description="Helical" evidence="16">
    <location>
        <begin position="2394"/>
        <end position="2416"/>
    </location>
</feature>
<dbReference type="InterPro" id="IPR015925">
    <property type="entry name" value="Ryanodine_IP3_receptor"/>
</dbReference>
<reference evidence="19" key="2">
    <citation type="journal article" date="2021" name="Genome Biol. Evol.">
        <title>Developing a high-quality reference genome for a parasitic bivalve with doubly uniparental inheritance (Bivalvia: Unionida).</title>
        <authorList>
            <person name="Smith C.H."/>
        </authorList>
    </citation>
    <scope>NUCLEOTIDE SEQUENCE</scope>
    <source>
        <strain evidence="19">CHS0354</strain>
        <tissue evidence="19">Mantle</tissue>
    </source>
</reference>
<dbReference type="InterPro" id="IPR000493">
    <property type="entry name" value="InsP3_rcpt"/>
</dbReference>
<dbReference type="Pfam" id="PF00520">
    <property type="entry name" value="Ion_trans"/>
    <property type="match status" value="1"/>
</dbReference>
<dbReference type="SUPFAM" id="SSF82109">
    <property type="entry name" value="MIR domain"/>
    <property type="match status" value="2"/>
</dbReference>
<evidence type="ECO:0000256" key="8">
    <source>
        <dbReference type="ARBA" id="ARBA00022824"/>
    </source>
</evidence>
<feature type="transmembrane region" description="Helical" evidence="16">
    <location>
        <begin position="2307"/>
        <end position="2325"/>
    </location>
</feature>
<feature type="domain" description="MIR" evidence="18">
    <location>
        <begin position="272"/>
        <end position="338"/>
    </location>
</feature>
<keyword evidence="7" id="KW-0677">Repeat</keyword>
<organism evidence="19 20">
    <name type="scientific">Potamilus streckersoni</name>
    <dbReference type="NCBI Taxonomy" id="2493646"/>
    <lineage>
        <taxon>Eukaryota</taxon>
        <taxon>Metazoa</taxon>
        <taxon>Spiralia</taxon>
        <taxon>Lophotrochozoa</taxon>
        <taxon>Mollusca</taxon>
        <taxon>Bivalvia</taxon>
        <taxon>Autobranchia</taxon>
        <taxon>Heteroconchia</taxon>
        <taxon>Palaeoheterodonta</taxon>
        <taxon>Unionida</taxon>
        <taxon>Unionoidea</taxon>
        <taxon>Unionidae</taxon>
        <taxon>Ambleminae</taxon>
        <taxon>Lampsilini</taxon>
        <taxon>Potamilus</taxon>
    </lineage>
</organism>